<dbReference type="InterPro" id="IPR009057">
    <property type="entry name" value="Homeodomain-like_sf"/>
</dbReference>
<keyword evidence="2" id="KW-0238">DNA-binding</keyword>
<evidence type="ECO:0000256" key="1">
    <source>
        <dbReference type="ARBA" id="ARBA00023015"/>
    </source>
</evidence>
<gene>
    <name evidence="7" type="ORF">FHE65_21145</name>
    <name evidence="6" type="ORF">FHE65_29970</name>
</gene>
<feature type="region of interest" description="Disordered" evidence="4">
    <location>
        <begin position="1"/>
        <end position="30"/>
    </location>
</feature>
<dbReference type="SUPFAM" id="SSF46689">
    <property type="entry name" value="Homeodomain-like"/>
    <property type="match status" value="1"/>
</dbReference>
<comment type="caution">
    <text evidence="7">The sequence shown here is derived from an EMBL/GenBank/DDBJ whole genome shotgun (WGS) entry which is preliminary data.</text>
</comment>
<dbReference type="EMBL" id="VDFR01000185">
    <property type="protein sequence ID" value="TNC32842.1"/>
    <property type="molecule type" value="Genomic_DNA"/>
</dbReference>
<dbReference type="SMART" id="SM00345">
    <property type="entry name" value="HTH_GNTR"/>
    <property type="match status" value="1"/>
</dbReference>
<evidence type="ECO:0000313" key="7">
    <source>
        <dbReference type="EMBL" id="TNC42428.1"/>
    </source>
</evidence>
<dbReference type="AlphaFoldDB" id="A0A5C4MF95"/>
<dbReference type="InterPro" id="IPR036388">
    <property type="entry name" value="WH-like_DNA-bd_sf"/>
</dbReference>
<accession>A0A5C4MF95</accession>
<evidence type="ECO:0000259" key="5">
    <source>
        <dbReference type="PROSITE" id="PS50949"/>
    </source>
</evidence>
<feature type="compositionally biased region" description="Gly residues" evidence="4">
    <location>
        <begin position="1"/>
        <end position="10"/>
    </location>
</feature>
<evidence type="ECO:0000256" key="3">
    <source>
        <dbReference type="ARBA" id="ARBA00023163"/>
    </source>
</evidence>
<dbReference type="Gene3D" id="1.10.357.10">
    <property type="entry name" value="Tetracycline Repressor, domain 2"/>
    <property type="match status" value="1"/>
</dbReference>
<dbReference type="InterPro" id="IPR036390">
    <property type="entry name" value="WH_DNA-bd_sf"/>
</dbReference>
<dbReference type="GO" id="GO:0003677">
    <property type="term" value="F:DNA binding"/>
    <property type="evidence" value="ECO:0007669"/>
    <property type="project" value="UniProtKB-KW"/>
</dbReference>
<evidence type="ECO:0000256" key="2">
    <source>
        <dbReference type="ARBA" id="ARBA00023125"/>
    </source>
</evidence>
<dbReference type="Proteomes" id="UP000306740">
    <property type="component" value="Unassembled WGS sequence"/>
</dbReference>
<organism evidence="7 8">
    <name type="scientific">Mumia zhuanghuii</name>
    <dbReference type="NCBI Taxonomy" id="2585211"/>
    <lineage>
        <taxon>Bacteria</taxon>
        <taxon>Bacillati</taxon>
        <taxon>Actinomycetota</taxon>
        <taxon>Actinomycetes</taxon>
        <taxon>Propionibacteriales</taxon>
        <taxon>Nocardioidaceae</taxon>
        <taxon>Mumia</taxon>
    </lineage>
</organism>
<dbReference type="EMBL" id="VDFR01000096">
    <property type="protein sequence ID" value="TNC42428.1"/>
    <property type="molecule type" value="Genomic_DNA"/>
</dbReference>
<reference evidence="7 8" key="1">
    <citation type="submission" date="2019-05" db="EMBL/GenBank/DDBJ databases">
        <title>Mumia sp. nov., isolated from the intestinal contents of plateau pika (Ochotona curzoniae) in the Qinghai-Tibet plateau of China.</title>
        <authorList>
            <person name="Tian Z."/>
        </authorList>
    </citation>
    <scope>NUCLEOTIDE SEQUENCE [LARGE SCALE GENOMIC DNA]</scope>
    <source>
        <strain evidence="8">527</strain>
        <strain evidence="7">Z527</strain>
    </source>
</reference>
<dbReference type="Gene3D" id="1.10.10.60">
    <property type="entry name" value="Homeodomain-like"/>
    <property type="match status" value="1"/>
</dbReference>
<dbReference type="InterPro" id="IPR000524">
    <property type="entry name" value="Tscrpt_reg_HTH_GntR"/>
</dbReference>
<name>A0A5C4MF95_9ACTN</name>
<dbReference type="PANTHER" id="PTHR44846:SF17">
    <property type="entry name" value="GNTR-FAMILY TRANSCRIPTIONAL REGULATOR"/>
    <property type="match status" value="1"/>
</dbReference>
<proteinExistence type="predicted"/>
<dbReference type="InterPro" id="IPR004111">
    <property type="entry name" value="Repressor_TetR_C"/>
</dbReference>
<dbReference type="Gene3D" id="1.10.10.10">
    <property type="entry name" value="Winged helix-like DNA-binding domain superfamily/Winged helix DNA-binding domain"/>
    <property type="match status" value="1"/>
</dbReference>
<keyword evidence="3" id="KW-0804">Transcription</keyword>
<dbReference type="SUPFAM" id="SSF48498">
    <property type="entry name" value="Tetracyclin repressor-like, C-terminal domain"/>
    <property type="match status" value="1"/>
</dbReference>
<dbReference type="PROSITE" id="PS50949">
    <property type="entry name" value="HTH_GNTR"/>
    <property type="match status" value="1"/>
</dbReference>
<dbReference type="PANTHER" id="PTHR44846">
    <property type="entry name" value="MANNOSYL-D-GLYCERATE TRANSPORT/METABOLISM SYSTEM REPRESSOR MNGR-RELATED"/>
    <property type="match status" value="1"/>
</dbReference>
<dbReference type="Pfam" id="PF00392">
    <property type="entry name" value="GntR"/>
    <property type="match status" value="1"/>
</dbReference>
<dbReference type="OrthoDB" id="2570341at2"/>
<protein>
    <submittedName>
        <fullName evidence="7">GntR family transcriptional regulator</fullName>
    </submittedName>
</protein>
<evidence type="ECO:0000256" key="4">
    <source>
        <dbReference type="SAM" id="MobiDB-lite"/>
    </source>
</evidence>
<dbReference type="InterPro" id="IPR050679">
    <property type="entry name" value="Bact_HTH_transcr_reg"/>
</dbReference>
<dbReference type="SUPFAM" id="SSF46785">
    <property type="entry name" value="Winged helix' DNA-binding domain"/>
    <property type="match status" value="1"/>
</dbReference>
<dbReference type="Pfam" id="PF02909">
    <property type="entry name" value="TetR_C_1"/>
    <property type="match status" value="1"/>
</dbReference>
<sequence>MTGASSGGSAHGNRALEHPPSRSQAPARPRTLTTLGCSRAVGEERHVRDGEKESASVRVTAELRRRIASGELGPGDRVPSTRQIVREWGVAMATASKAIGLLRDEGLVETVVGVGTVVSGGRGGLDLPGRRFSRGSRAVAGGPVTTLDDVVRAAMAIADAEGLAGTTVRRVAQQLDVPTVEIARLVRGRDHLVALMADEAFARHALPEECDGDWRTRLELLSRIHWSMYRSHPWLAHVVSFTRPLLVPHAMAHTEWAMRTVSDDLDPDVVVHVAATVTSFVRGTAVNLEREADARQDTGLTSDEWMRNQGDVVVAAVRDGSFPILASVWDREDVAMTLDSLFEFGLQRMLDGIAALVQGRAAAG</sequence>
<keyword evidence="1" id="KW-0805">Transcription regulation</keyword>
<feature type="domain" description="HTH gntR-type" evidence="5">
    <location>
        <begin position="53"/>
        <end position="121"/>
    </location>
</feature>
<evidence type="ECO:0000313" key="8">
    <source>
        <dbReference type="Proteomes" id="UP000306740"/>
    </source>
</evidence>
<feature type="compositionally biased region" description="Low complexity" evidence="4">
    <location>
        <begin position="21"/>
        <end position="30"/>
    </location>
</feature>
<dbReference type="GO" id="GO:0003700">
    <property type="term" value="F:DNA-binding transcription factor activity"/>
    <property type="evidence" value="ECO:0007669"/>
    <property type="project" value="InterPro"/>
</dbReference>
<evidence type="ECO:0000313" key="6">
    <source>
        <dbReference type="EMBL" id="TNC32842.1"/>
    </source>
</evidence>
<dbReference type="InterPro" id="IPR036271">
    <property type="entry name" value="Tet_transcr_reg_TetR-rel_C_sf"/>
</dbReference>
<dbReference type="GO" id="GO:0045892">
    <property type="term" value="P:negative regulation of DNA-templated transcription"/>
    <property type="evidence" value="ECO:0007669"/>
    <property type="project" value="InterPro"/>
</dbReference>